<comment type="caution">
    <text evidence="9">The sequence shown here is derived from an EMBL/GenBank/DDBJ whole genome shotgun (WGS) entry which is preliminary data.</text>
</comment>
<organism evidence="9 10">
    <name type="scientific">Sporolactobacillus mangiferae</name>
    <dbReference type="NCBI Taxonomy" id="2940498"/>
    <lineage>
        <taxon>Bacteria</taxon>
        <taxon>Bacillati</taxon>
        <taxon>Bacillota</taxon>
        <taxon>Bacilli</taxon>
        <taxon>Bacillales</taxon>
        <taxon>Sporolactobacillaceae</taxon>
        <taxon>Sporolactobacillus</taxon>
    </lineage>
</organism>
<comment type="similarity">
    <text evidence="2">Belongs to the amino acid-polyamine-organocation (APC) superfamily. Spore germination protein (SGP) (TC 2.A.3.9) family.</text>
</comment>
<proteinExistence type="inferred from homology"/>
<evidence type="ECO:0000256" key="8">
    <source>
        <dbReference type="SAM" id="Phobius"/>
    </source>
</evidence>
<evidence type="ECO:0000256" key="1">
    <source>
        <dbReference type="ARBA" id="ARBA00004141"/>
    </source>
</evidence>
<keyword evidence="5 8" id="KW-0812">Transmembrane</keyword>
<dbReference type="InterPro" id="IPR004761">
    <property type="entry name" value="Spore_GerAB"/>
</dbReference>
<feature type="transmembrane region" description="Helical" evidence="8">
    <location>
        <begin position="128"/>
        <end position="146"/>
    </location>
</feature>
<feature type="transmembrane region" description="Helical" evidence="8">
    <location>
        <begin position="193"/>
        <end position="211"/>
    </location>
</feature>
<reference evidence="9 10" key="1">
    <citation type="submission" date="2022-05" db="EMBL/GenBank/DDBJ databases">
        <title>Sporolactobacillus sp nov CPB3-1, isolated from tree bark (Mangifera indica L.).</title>
        <authorList>
            <person name="Phuengjayaem S."/>
            <person name="Tanasupawat S."/>
        </authorList>
    </citation>
    <scope>NUCLEOTIDE SEQUENCE [LARGE SCALE GENOMIC DNA]</scope>
    <source>
        <strain evidence="9 10">CPB3-1</strain>
    </source>
</reference>
<dbReference type="PANTHER" id="PTHR34975">
    <property type="entry name" value="SPORE GERMINATION PROTEIN A2"/>
    <property type="match status" value="1"/>
</dbReference>
<keyword evidence="7 8" id="KW-0472">Membrane</keyword>
<evidence type="ECO:0000256" key="4">
    <source>
        <dbReference type="ARBA" id="ARBA00022544"/>
    </source>
</evidence>
<protein>
    <submittedName>
        <fullName evidence="9">Spore germination protein</fullName>
    </submittedName>
</protein>
<feature type="transmembrane region" description="Helical" evidence="8">
    <location>
        <begin position="45"/>
        <end position="67"/>
    </location>
</feature>
<gene>
    <name evidence="9" type="ORF">M3N64_12655</name>
</gene>
<evidence type="ECO:0000313" key="9">
    <source>
        <dbReference type="EMBL" id="MCL1632771.1"/>
    </source>
</evidence>
<keyword evidence="3" id="KW-0813">Transport</keyword>
<dbReference type="RefSeq" id="WP_249102908.1">
    <property type="nucleotide sequence ID" value="NZ_JAMAST010000022.1"/>
</dbReference>
<dbReference type="Pfam" id="PF03845">
    <property type="entry name" value="Spore_permease"/>
    <property type="match status" value="1"/>
</dbReference>
<feature type="transmembrane region" description="Helical" evidence="8">
    <location>
        <begin position="223"/>
        <end position="245"/>
    </location>
</feature>
<keyword evidence="6 8" id="KW-1133">Transmembrane helix</keyword>
<dbReference type="PANTHER" id="PTHR34975:SF2">
    <property type="entry name" value="SPORE GERMINATION PROTEIN A2"/>
    <property type="match status" value="1"/>
</dbReference>
<evidence type="ECO:0000313" key="10">
    <source>
        <dbReference type="Proteomes" id="UP001203004"/>
    </source>
</evidence>
<name>A0ABT0MD31_9BACL</name>
<accession>A0ABT0MD31</accession>
<keyword evidence="4" id="KW-0309">Germination</keyword>
<feature type="transmembrane region" description="Helical" evidence="8">
    <location>
        <begin position="309"/>
        <end position="327"/>
    </location>
</feature>
<dbReference type="NCBIfam" id="TIGR00912">
    <property type="entry name" value="2A0309"/>
    <property type="match status" value="1"/>
</dbReference>
<feature type="transmembrane region" description="Helical" evidence="8">
    <location>
        <begin position="276"/>
        <end position="297"/>
    </location>
</feature>
<evidence type="ECO:0000256" key="5">
    <source>
        <dbReference type="ARBA" id="ARBA00022692"/>
    </source>
</evidence>
<feature type="transmembrane region" description="Helical" evidence="8">
    <location>
        <begin position="339"/>
        <end position="361"/>
    </location>
</feature>
<sequence>MTKDTISKAFQLSPISAFFLTFSLQLGSDFLKLPQPLIDQAGQDAWIGVLISGFATMGILWFIFRLLDHEKPYGRTDIFSIHRRLFGKKAGDVLNFILMGQVLLFLVCLLCTYSEIFQVWLFPNLSTLEFSIIICIITGYVVLGGIRNIGGLSFLYFLYMIPIFQSLNFTVPYLRFSNLLPVFDHSLSAIMEASYMGAKLYLGFELVIFYYPFFGQPDRARKWAYLGVLTSMILYLNLTIVGTAFATQGALTRTIWPFMALLKTLQIPFFNHAEKLATLFFVWSLIPDVCVCTWILTRGLNFSFPSMKQKYFMIAVLILSVLLTCSLQTGNQIRMINQLFGLTGTAIVYIYLPLLFLYQWFHKKVREQHEN</sequence>
<evidence type="ECO:0000256" key="6">
    <source>
        <dbReference type="ARBA" id="ARBA00022989"/>
    </source>
</evidence>
<dbReference type="EMBL" id="JAMAST010000022">
    <property type="protein sequence ID" value="MCL1632771.1"/>
    <property type="molecule type" value="Genomic_DNA"/>
</dbReference>
<evidence type="ECO:0000256" key="7">
    <source>
        <dbReference type="ARBA" id="ARBA00023136"/>
    </source>
</evidence>
<feature type="transmembrane region" description="Helical" evidence="8">
    <location>
        <begin position="93"/>
        <end position="116"/>
    </location>
</feature>
<evidence type="ECO:0000256" key="2">
    <source>
        <dbReference type="ARBA" id="ARBA00007998"/>
    </source>
</evidence>
<evidence type="ECO:0000256" key="3">
    <source>
        <dbReference type="ARBA" id="ARBA00022448"/>
    </source>
</evidence>
<dbReference type="Proteomes" id="UP001203004">
    <property type="component" value="Unassembled WGS sequence"/>
</dbReference>
<comment type="subcellular location">
    <subcellularLocation>
        <location evidence="1">Membrane</location>
        <topology evidence="1">Multi-pass membrane protein</topology>
    </subcellularLocation>
</comment>
<keyword evidence="10" id="KW-1185">Reference proteome</keyword>
<feature type="transmembrane region" description="Helical" evidence="8">
    <location>
        <begin position="153"/>
        <end position="173"/>
    </location>
</feature>
<feature type="transmembrane region" description="Helical" evidence="8">
    <location>
        <begin position="12"/>
        <end position="33"/>
    </location>
</feature>